<dbReference type="InterPro" id="IPR052918">
    <property type="entry name" value="Motility_Chemotaxis_Reg"/>
</dbReference>
<feature type="chain" id="PRO_5019230757" description="T9SS C-terminal target domain-containing protein" evidence="1">
    <location>
        <begin position="19"/>
        <end position="561"/>
    </location>
</feature>
<dbReference type="SUPFAM" id="SSF101898">
    <property type="entry name" value="NHL repeat"/>
    <property type="match status" value="1"/>
</dbReference>
<evidence type="ECO:0008006" key="4">
    <source>
        <dbReference type="Google" id="ProtNLM"/>
    </source>
</evidence>
<keyword evidence="3" id="KW-1185">Reference proteome</keyword>
<evidence type="ECO:0000313" key="2">
    <source>
        <dbReference type="EMBL" id="RIY08889.1"/>
    </source>
</evidence>
<dbReference type="AlphaFoldDB" id="A0A418QUI8"/>
<dbReference type="PANTHER" id="PTHR35580:SF1">
    <property type="entry name" value="PHYTASE-LIKE DOMAIN-CONTAINING PROTEIN"/>
    <property type="match status" value="1"/>
</dbReference>
<gene>
    <name evidence="2" type="ORF">D0T11_13260</name>
</gene>
<dbReference type="EMBL" id="QYCN01000019">
    <property type="protein sequence ID" value="RIY08889.1"/>
    <property type="molecule type" value="Genomic_DNA"/>
</dbReference>
<keyword evidence="1" id="KW-0732">Signal</keyword>
<dbReference type="OrthoDB" id="610424at2"/>
<dbReference type="Pfam" id="PF06739">
    <property type="entry name" value="SBBP"/>
    <property type="match status" value="1"/>
</dbReference>
<dbReference type="Proteomes" id="UP000284250">
    <property type="component" value="Unassembled WGS sequence"/>
</dbReference>
<accession>A0A418QUI8</accession>
<evidence type="ECO:0000313" key="3">
    <source>
        <dbReference type="Proteomes" id="UP000284250"/>
    </source>
</evidence>
<dbReference type="InterPro" id="IPR010620">
    <property type="entry name" value="SBBP_repeat"/>
</dbReference>
<sequence length="561" mass="58453">MKPFFLCLLLLSSAGAFGQAGYFWVNQLASSANSASANAVATDAAGNSYVTGSFSGTAQWGSLSLTSRGRTDLYVVKYSSAGKAQWVARLGNDLSAPDPYSANYARYTANGTAISLDGQGNVYIAGGFTGKVSGDSGGQLRSFSEDSFTTGLIAKLNGRGIFQWAQRFGGQQYACHAYDIATDAAGNSYLTGQSDDGRMEFGGAVVGNNSRRVLFVARYTTTGAVSWSQVSGNAIGYGASGSAVLLDKQGNCLVGGFFNHDMVLAGTSLTTPSADSYLASFEPRTGKLRWIQQGGGTGDKTISRLALDRQGNIYAAGHYGANTTLNGQALPAFGGNTDIFLARYSPGGTLQWVLPLGTSADEYPVGLATEADGTSTLLSTFYPPSASSQPQQTLLQTFRPDGSLYHTETLGTSGSCVVRHVTTLSQSGRLVLAGNLSGAAQFGSVTLQVPTGTAGFVASRRLHVTPASPSHYNQPALDVSPNPAHGYLMARLSWANPALVLAGQATLLTFMGKVVATQSLVTNGTAQVQAYFDCTSLPPGLYVLQLRTTDGLTHSQGVAIQ</sequence>
<comment type="caution">
    <text evidence="2">The sequence shown here is derived from an EMBL/GenBank/DDBJ whole genome shotgun (WGS) entry which is preliminary data.</text>
</comment>
<name>A0A418QUI8_9BACT</name>
<organism evidence="2 3">
    <name type="scientific">Hymenobacter rubripertinctus</name>
    <dbReference type="NCBI Taxonomy" id="2029981"/>
    <lineage>
        <taxon>Bacteria</taxon>
        <taxon>Pseudomonadati</taxon>
        <taxon>Bacteroidota</taxon>
        <taxon>Cytophagia</taxon>
        <taxon>Cytophagales</taxon>
        <taxon>Hymenobacteraceae</taxon>
        <taxon>Hymenobacter</taxon>
    </lineage>
</organism>
<reference evidence="2 3" key="1">
    <citation type="submission" date="2019-01" db="EMBL/GenBank/DDBJ databases">
        <title>Hymenobacter humicola sp. nov., isolated from soils in Antarctica.</title>
        <authorList>
            <person name="Sedlacek I."/>
            <person name="Holochova P."/>
            <person name="Kralova S."/>
            <person name="Pantucek R."/>
            <person name="Stankova E."/>
            <person name="Vrbovska V."/>
            <person name="Kristofova L."/>
            <person name="Svec P."/>
            <person name="Busse H.-J."/>
        </authorList>
    </citation>
    <scope>NUCLEOTIDE SEQUENCE [LARGE SCALE GENOMIC DNA]</scope>
    <source>
        <strain evidence="2 3">CCM 8852</strain>
    </source>
</reference>
<feature type="signal peptide" evidence="1">
    <location>
        <begin position="1"/>
        <end position="18"/>
    </location>
</feature>
<evidence type="ECO:0000256" key="1">
    <source>
        <dbReference type="SAM" id="SignalP"/>
    </source>
</evidence>
<dbReference type="PANTHER" id="PTHR35580">
    <property type="entry name" value="CELL SURFACE GLYCOPROTEIN (S-LAYER PROTEIN)-LIKE PROTEIN"/>
    <property type="match status" value="1"/>
</dbReference>
<protein>
    <recommendedName>
        <fullName evidence="4">T9SS C-terminal target domain-containing protein</fullName>
    </recommendedName>
</protein>
<proteinExistence type="predicted"/>
<dbReference type="RefSeq" id="WP_119656281.1">
    <property type="nucleotide sequence ID" value="NZ_JBHUOI010000052.1"/>
</dbReference>